<dbReference type="EC" id="3.2.2.31" evidence="4 14"/>
<evidence type="ECO:0000256" key="14">
    <source>
        <dbReference type="RuleBase" id="RU365096"/>
    </source>
</evidence>
<dbReference type="PATRIC" id="fig|1590042.3.peg.1191"/>
<dbReference type="InterPro" id="IPR004035">
    <property type="entry name" value="Endouclease-III_FeS-bd_BS"/>
</dbReference>
<dbReference type="PANTHER" id="PTHR42944:SF1">
    <property type="entry name" value="ADENINE DNA GLYCOSYLASE"/>
    <property type="match status" value="1"/>
</dbReference>
<keyword evidence="18" id="KW-1185">Reference proteome</keyword>
<dbReference type="GO" id="GO:0046872">
    <property type="term" value="F:metal ion binding"/>
    <property type="evidence" value="ECO:0007669"/>
    <property type="project" value="UniProtKB-UniRule"/>
</dbReference>
<protein>
    <recommendedName>
        <fullName evidence="5 14">Adenine DNA glycosylase</fullName>
        <ecNumber evidence="4 14">3.2.2.31</ecNumber>
    </recommendedName>
</protein>
<dbReference type="InterPro" id="IPR000445">
    <property type="entry name" value="HhH_motif"/>
</dbReference>
<dbReference type="GO" id="GO:0006284">
    <property type="term" value="P:base-excision repair"/>
    <property type="evidence" value="ECO:0007669"/>
    <property type="project" value="UniProtKB-UniRule"/>
</dbReference>
<dbReference type="GO" id="GO:0000701">
    <property type="term" value="F:purine-specific mismatch base pair DNA N-glycosylase activity"/>
    <property type="evidence" value="ECO:0007669"/>
    <property type="project" value="UniProtKB-EC"/>
</dbReference>
<dbReference type="GO" id="GO:0034039">
    <property type="term" value="F:8-oxo-7,8-dihydroguanine DNA N-glycosylase activity"/>
    <property type="evidence" value="ECO:0007669"/>
    <property type="project" value="TreeGrafter"/>
</dbReference>
<evidence type="ECO:0000256" key="5">
    <source>
        <dbReference type="ARBA" id="ARBA00022023"/>
    </source>
</evidence>
<evidence type="ECO:0000256" key="4">
    <source>
        <dbReference type="ARBA" id="ARBA00012045"/>
    </source>
</evidence>
<evidence type="ECO:0000256" key="11">
    <source>
        <dbReference type="ARBA" id="ARBA00023014"/>
    </source>
</evidence>
<gene>
    <name evidence="16" type="primary">mutY</name>
    <name evidence="16" type="ORF">CC99x_01178</name>
    <name evidence="17" type="ORF">CC99x_011970</name>
</gene>
<dbReference type="GO" id="GO:0035485">
    <property type="term" value="F:adenine/guanine mispair binding"/>
    <property type="evidence" value="ECO:0007669"/>
    <property type="project" value="TreeGrafter"/>
</dbReference>
<dbReference type="Proteomes" id="UP000051494">
    <property type="component" value="Unassembled WGS sequence"/>
</dbReference>
<dbReference type="AlphaFoldDB" id="A0A0Q9YNC0"/>
<feature type="domain" description="HhH-GPD" evidence="15">
    <location>
        <begin position="43"/>
        <end position="194"/>
    </location>
</feature>
<dbReference type="PROSITE" id="PS00764">
    <property type="entry name" value="ENDONUCLEASE_III_1"/>
    <property type="match status" value="1"/>
</dbReference>
<dbReference type="GO" id="GO:0051539">
    <property type="term" value="F:4 iron, 4 sulfur cluster binding"/>
    <property type="evidence" value="ECO:0007669"/>
    <property type="project" value="UniProtKB-UniRule"/>
</dbReference>
<dbReference type="Pfam" id="PF00730">
    <property type="entry name" value="HhH-GPD"/>
    <property type="match status" value="1"/>
</dbReference>
<dbReference type="GO" id="GO:0006298">
    <property type="term" value="P:mismatch repair"/>
    <property type="evidence" value="ECO:0007669"/>
    <property type="project" value="TreeGrafter"/>
</dbReference>
<dbReference type="NCBIfam" id="TIGR01084">
    <property type="entry name" value="mutY"/>
    <property type="match status" value="1"/>
</dbReference>
<comment type="caution">
    <text evidence="16">The sequence shown here is derived from an EMBL/GenBank/DDBJ whole genome shotgun (WGS) entry which is preliminary data.</text>
</comment>
<dbReference type="RefSeq" id="WP_077065389.1">
    <property type="nucleotide sequence ID" value="NZ_LKHV02000001.1"/>
</dbReference>
<evidence type="ECO:0000313" key="16">
    <source>
        <dbReference type="EMBL" id="KRG18698.1"/>
    </source>
</evidence>
<comment type="similarity">
    <text evidence="3 14">Belongs to the Nth/MutY family.</text>
</comment>
<organism evidence="16">
    <name type="scientific">Candidatus Berkiella cookevillensis</name>
    <dbReference type="NCBI Taxonomy" id="437022"/>
    <lineage>
        <taxon>Bacteria</taxon>
        <taxon>Pseudomonadati</taxon>
        <taxon>Pseudomonadota</taxon>
        <taxon>Gammaproteobacteria</taxon>
        <taxon>Candidatus Berkiellales</taxon>
        <taxon>Candidatus Berkiellaceae</taxon>
        <taxon>Candidatus Berkiella</taxon>
    </lineage>
</organism>
<evidence type="ECO:0000256" key="10">
    <source>
        <dbReference type="ARBA" id="ARBA00023004"/>
    </source>
</evidence>
<dbReference type="STRING" id="437022.CC99x_01178"/>
<evidence type="ECO:0000256" key="8">
    <source>
        <dbReference type="ARBA" id="ARBA00022763"/>
    </source>
</evidence>
<dbReference type="Pfam" id="PF14815">
    <property type="entry name" value="NUDIX_4"/>
    <property type="match status" value="1"/>
</dbReference>
<evidence type="ECO:0000313" key="17">
    <source>
        <dbReference type="EMBL" id="MCS5709613.1"/>
    </source>
</evidence>
<keyword evidence="9 16" id="KW-0378">Hydrolase</keyword>
<proteinExistence type="inferred from homology"/>
<evidence type="ECO:0000256" key="9">
    <source>
        <dbReference type="ARBA" id="ARBA00022801"/>
    </source>
</evidence>
<dbReference type="Pfam" id="PF00633">
    <property type="entry name" value="HHH"/>
    <property type="match status" value="1"/>
</dbReference>
<dbReference type="PROSITE" id="PS01155">
    <property type="entry name" value="ENDONUCLEASE_III_2"/>
    <property type="match status" value="1"/>
</dbReference>
<dbReference type="SMART" id="SM00478">
    <property type="entry name" value="ENDO3c"/>
    <property type="match status" value="1"/>
</dbReference>
<dbReference type="EMBL" id="LKHV02000001">
    <property type="protein sequence ID" value="MCS5709613.1"/>
    <property type="molecule type" value="Genomic_DNA"/>
</dbReference>
<dbReference type="InterPro" id="IPR023170">
    <property type="entry name" value="HhH_base_excis_C"/>
</dbReference>
<accession>A0A0Q9YNC0</accession>
<evidence type="ECO:0000259" key="15">
    <source>
        <dbReference type="SMART" id="SM00478"/>
    </source>
</evidence>
<evidence type="ECO:0000256" key="3">
    <source>
        <dbReference type="ARBA" id="ARBA00008343"/>
    </source>
</evidence>
<dbReference type="InterPro" id="IPR015797">
    <property type="entry name" value="NUDIX_hydrolase-like_dom_sf"/>
</dbReference>
<keyword evidence="12" id="KW-0234">DNA repair</keyword>
<keyword evidence="8 14" id="KW-0227">DNA damage</keyword>
<dbReference type="PANTHER" id="PTHR42944">
    <property type="entry name" value="ADENINE DNA GLYCOSYLASE"/>
    <property type="match status" value="1"/>
</dbReference>
<dbReference type="CDD" id="cd00056">
    <property type="entry name" value="ENDO3c"/>
    <property type="match status" value="1"/>
</dbReference>
<dbReference type="FunFam" id="1.10.340.30:FF:000002">
    <property type="entry name" value="Adenine DNA glycosylase"/>
    <property type="match status" value="1"/>
</dbReference>
<dbReference type="Gene3D" id="1.10.1670.10">
    <property type="entry name" value="Helix-hairpin-Helix base-excision DNA repair enzymes (C-terminal)"/>
    <property type="match status" value="1"/>
</dbReference>
<keyword evidence="11" id="KW-0411">Iron-sulfur</keyword>
<evidence type="ECO:0000313" key="18">
    <source>
        <dbReference type="Proteomes" id="UP000051494"/>
    </source>
</evidence>
<dbReference type="CDD" id="cd03431">
    <property type="entry name" value="NUDIX_DNA_Glycosylase_C-MutY"/>
    <property type="match status" value="1"/>
</dbReference>
<comment type="catalytic activity">
    <reaction evidence="1 14">
        <text>Hydrolyzes free adenine bases from 7,8-dihydro-8-oxoguanine:adenine mismatched double-stranded DNA, leaving an apurinic site.</text>
        <dbReference type="EC" id="3.2.2.31"/>
    </reaction>
</comment>
<reference evidence="17" key="3">
    <citation type="submission" date="2021-06" db="EMBL/GenBank/DDBJ databases">
        <title>Genomic Description and Analysis of Intracellular Bacteria, Candidatus Berkiella cookevillensis and Candidatus Berkiella aquae.</title>
        <authorList>
            <person name="Kidane D.T."/>
            <person name="Mehari Y.T."/>
            <person name="Rice F.C."/>
            <person name="Arivett B.A."/>
            <person name="Farone A.L."/>
            <person name="Berk S.G."/>
            <person name="Farone M.B."/>
        </authorList>
    </citation>
    <scope>NUCLEOTIDE SEQUENCE</scope>
    <source>
        <strain evidence="17">CC99</strain>
    </source>
</reference>
<comment type="function">
    <text evidence="2">Adenine glycosylase active on G-A mispairs. MutY also corrects error-prone DNA synthesis past GO lesions which are due to the oxidatively damaged form of guanine: 7,8-dihydro-8-oxoguanine (8-oxo-dGTP).</text>
</comment>
<name>A0A0Q9YNC0_9GAMM</name>
<dbReference type="SUPFAM" id="SSF48150">
    <property type="entry name" value="DNA-glycosylase"/>
    <property type="match status" value="1"/>
</dbReference>
<evidence type="ECO:0000256" key="7">
    <source>
        <dbReference type="ARBA" id="ARBA00022723"/>
    </source>
</evidence>
<keyword evidence="7" id="KW-0479">Metal-binding</keyword>
<dbReference type="InterPro" id="IPR029119">
    <property type="entry name" value="MutY_C"/>
</dbReference>
<keyword evidence="13 14" id="KW-0326">Glycosidase</keyword>
<evidence type="ECO:0000256" key="12">
    <source>
        <dbReference type="ARBA" id="ARBA00023204"/>
    </source>
</evidence>
<evidence type="ECO:0000256" key="2">
    <source>
        <dbReference type="ARBA" id="ARBA00002933"/>
    </source>
</evidence>
<dbReference type="SUPFAM" id="SSF55811">
    <property type="entry name" value="Nudix"/>
    <property type="match status" value="1"/>
</dbReference>
<dbReference type="InterPro" id="IPR011257">
    <property type="entry name" value="DNA_glycosylase"/>
</dbReference>
<keyword evidence="6" id="KW-0004">4Fe-4S</keyword>
<dbReference type="InterPro" id="IPR004036">
    <property type="entry name" value="Endonuclease-III-like_CS2"/>
</dbReference>
<sequence length="353" mass="40182">MTTAVPASWFVRQILSWYDQHGRHDLPWKLPVCPYRIWVSEIMLQQTQVATVIDYFNRFMKRFPTLLSLAKASEDDVLAHWAGLGYYARARNLHKAAQQLIAHHKGIFPRTVEALQTLPGIGPSTAAAIVAQAFDQRATILDGNVKRILSRFFCVAGAINQTETLNTLWDYADRLTPKNRVADYTQAIMDIGATLCTKSKPACSICPVQRKCQAFATSQQSQFPVPKASTPKPSRKITFLCLHYQDKLLFEKRPASGIWGGLYSFLEFADPSFLKNWCESLTLAFSPQHYQRVGPSLHTFTHFQLEYETYFLNCSKKPNFKKTQQFQWIPIKDLSTIGLPAPIRKVVSKYIAQ</sequence>
<dbReference type="EMBL" id="LKHV01000005">
    <property type="protein sequence ID" value="KRG18698.1"/>
    <property type="molecule type" value="Genomic_DNA"/>
</dbReference>
<reference evidence="17" key="2">
    <citation type="journal article" date="2016" name="Genome Announc.">
        <title>Draft Genome Sequences of Two Novel Amoeba-Resistant Intranuclear Bacteria, 'Candidatus Berkiella cookevillensis' and 'Candidatus Berkiella aquae'.</title>
        <authorList>
            <person name="Mehari Y.T."/>
            <person name="Arivett B.A."/>
            <person name="Farone A.L."/>
            <person name="Gunderson J.H."/>
            <person name="Farone M.B."/>
        </authorList>
    </citation>
    <scope>NUCLEOTIDE SEQUENCE</scope>
    <source>
        <strain evidence="17">CC99</strain>
    </source>
</reference>
<dbReference type="InterPro" id="IPR003265">
    <property type="entry name" value="HhH-GPD_domain"/>
</dbReference>
<evidence type="ECO:0000256" key="6">
    <source>
        <dbReference type="ARBA" id="ARBA00022485"/>
    </source>
</evidence>
<evidence type="ECO:0000256" key="13">
    <source>
        <dbReference type="ARBA" id="ARBA00023295"/>
    </source>
</evidence>
<dbReference type="Gene3D" id="3.90.79.10">
    <property type="entry name" value="Nucleoside Triphosphate Pyrophosphohydrolase"/>
    <property type="match status" value="1"/>
</dbReference>
<dbReference type="Gene3D" id="1.10.340.30">
    <property type="entry name" value="Hypothetical protein, domain 2"/>
    <property type="match status" value="1"/>
</dbReference>
<dbReference type="InterPro" id="IPR044298">
    <property type="entry name" value="MIG/MutY"/>
</dbReference>
<dbReference type="InterPro" id="IPR005760">
    <property type="entry name" value="A/G_AdeGlyc_MutY"/>
</dbReference>
<dbReference type="OrthoDB" id="9802365at2"/>
<evidence type="ECO:0000256" key="1">
    <source>
        <dbReference type="ARBA" id="ARBA00000843"/>
    </source>
</evidence>
<reference evidence="16" key="1">
    <citation type="submission" date="2015-09" db="EMBL/GenBank/DDBJ databases">
        <title>Draft Genome Sequences of Two Novel Amoeba-resistant Intranuclear Bacteria, Candidatus Berkiella cookevillensis and Candidatus Berkiella aquae.</title>
        <authorList>
            <person name="Mehari Y.T."/>
            <person name="Arivett B.A."/>
            <person name="Farone A.L."/>
            <person name="Gunderson J.H."/>
            <person name="Farone M.B."/>
        </authorList>
    </citation>
    <scope>NUCLEOTIDE SEQUENCE [LARGE SCALE GENOMIC DNA]</scope>
    <source>
        <strain evidence="16">CC99</strain>
    </source>
</reference>
<keyword evidence="10 14" id="KW-0408">Iron</keyword>
<dbReference type="GO" id="GO:0032357">
    <property type="term" value="F:oxidized purine DNA binding"/>
    <property type="evidence" value="ECO:0007669"/>
    <property type="project" value="TreeGrafter"/>
</dbReference>
<comment type="cofactor">
    <cofactor evidence="14">
        <name>[4Fe-4S] cluster</name>
        <dbReference type="ChEBI" id="CHEBI:49883"/>
    </cofactor>
    <text evidence="14">Binds 1 [4Fe-4S] cluster.</text>
</comment>